<dbReference type="InterPro" id="IPR012938">
    <property type="entry name" value="Glc/Sorbosone_DH"/>
</dbReference>
<dbReference type="Pfam" id="PF07995">
    <property type="entry name" value="GSDH"/>
    <property type="match status" value="1"/>
</dbReference>
<dbReference type="PANTHER" id="PTHR19328:SF13">
    <property type="entry name" value="HIPL1 PROTEIN"/>
    <property type="match status" value="1"/>
</dbReference>
<dbReference type="Proteomes" id="UP000693672">
    <property type="component" value="Unassembled WGS sequence"/>
</dbReference>
<evidence type="ECO:0000313" key="3">
    <source>
        <dbReference type="Proteomes" id="UP000693672"/>
    </source>
</evidence>
<dbReference type="GO" id="GO:0016491">
    <property type="term" value="F:oxidoreductase activity"/>
    <property type="evidence" value="ECO:0007669"/>
    <property type="project" value="UniProtKB-KW"/>
</dbReference>
<organism evidence="2 3">
    <name type="scientific">Paenibacillus solanacearum</name>
    <dbReference type="NCBI Taxonomy" id="2048548"/>
    <lineage>
        <taxon>Bacteria</taxon>
        <taxon>Bacillati</taxon>
        <taxon>Bacillota</taxon>
        <taxon>Bacilli</taxon>
        <taxon>Bacillales</taxon>
        <taxon>Paenibacillaceae</taxon>
        <taxon>Paenibacillus</taxon>
    </lineage>
</organism>
<comment type="caution">
    <text evidence="2">The sequence shown here is derived from an EMBL/GenBank/DDBJ whole genome shotgun (WGS) entry which is preliminary data.</text>
</comment>
<protein>
    <submittedName>
        <fullName evidence="2">Aldose sugar dehydrogenase YliI</fullName>
        <ecNumber evidence="2">1.1.5.-</ecNumber>
    </submittedName>
</protein>
<proteinExistence type="predicted"/>
<keyword evidence="3" id="KW-1185">Reference proteome</keyword>
<dbReference type="EMBL" id="CAJVAS010000030">
    <property type="protein sequence ID" value="CAG7645192.1"/>
    <property type="molecule type" value="Genomic_DNA"/>
</dbReference>
<dbReference type="AlphaFoldDB" id="A0A916NKH2"/>
<dbReference type="EC" id="1.1.5.-" evidence="2"/>
<keyword evidence="2" id="KW-0560">Oxidoreductase</keyword>
<evidence type="ECO:0000313" key="2">
    <source>
        <dbReference type="EMBL" id="CAG7645192.1"/>
    </source>
</evidence>
<dbReference type="RefSeq" id="WP_246627616.1">
    <property type="nucleotide sequence ID" value="NZ_CAJVAS010000030.1"/>
</dbReference>
<feature type="domain" description="Glucose/Sorbosone dehydrogenase" evidence="1">
    <location>
        <begin position="64"/>
        <end position="381"/>
    </location>
</feature>
<dbReference type="PANTHER" id="PTHR19328">
    <property type="entry name" value="HEDGEHOG-INTERACTING PROTEIN"/>
    <property type="match status" value="1"/>
</dbReference>
<accession>A0A916NKH2</accession>
<dbReference type="PROSITE" id="PS51257">
    <property type="entry name" value="PROKAR_LIPOPROTEIN"/>
    <property type="match status" value="1"/>
</dbReference>
<name>A0A916NKH2_9BACL</name>
<evidence type="ECO:0000259" key="1">
    <source>
        <dbReference type="Pfam" id="PF07995"/>
    </source>
</evidence>
<reference evidence="2" key="1">
    <citation type="submission" date="2021-06" db="EMBL/GenBank/DDBJ databases">
        <authorList>
            <person name="Criscuolo A."/>
        </authorList>
    </citation>
    <scope>NUCLEOTIDE SEQUENCE</scope>
    <source>
        <strain evidence="2">CIP111600</strain>
    </source>
</reference>
<gene>
    <name evidence="2" type="primary">yliI</name>
    <name evidence="2" type="ORF">PAESOLCIP111_04900</name>
</gene>
<sequence length="399" mass="43555">MVLLTKPIGMVLGLISLLWFGGCESVPKQQPGALKEAPPVSAPAENQGVNAAFPYERETVAIGLQVPWEIDFAPDGRMFFTERGGALRMIEQGKLAAEPVFRFDDALFKRGEAGLLGFTLDPNFSQNHYIYAYYSYTEGGRPYNRIVRLAENGGKAKLDKVLMDKLPGAQIHDGGRVKFGLDGMLYFTNGDASEPSVAQDVSKLAGKIFRIKPDGTIPQDNPFPGSPVYSLGHRNPQGLAWHPDTKKLYSSEHGQTAHDEINLIEPGANYGWPLIQGDETQVKPADEAKKGPGPLKRPIVHSKDVTWAPSGITFVTKGPWRGNLLAANLRGTQVLRIVLTADGAGVHTVEPLLHDELGRIRDVVEAPDGSIYVLTNNRDGRGTPAADDDKIIRLKPMFK</sequence>